<name>A0AA88VAQ4_9ASTE</name>
<protein>
    <recommendedName>
        <fullName evidence="1">Retrotransposon gag domain-containing protein</fullName>
    </recommendedName>
</protein>
<evidence type="ECO:0000313" key="3">
    <source>
        <dbReference type="Proteomes" id="UP001188597"/>
    </source>
</evidence>
<dbReference type="InterPro" id="IPR005162">
    <property type="entry name" value="Retrotrans_gag_dom"/>
</dbReference>
<dbReference type="EMBL" id="JAVXUP010002158">
    <property type="protein sequence ID" value="KAK3005231.1"/>
    <property type="molecule type" value="Genomic_DNA"/>
</dbReference>
<reference evidence="2" key="1">
    <citation type="submission" date="2022-12" db="EMBL/GenBank/DDBJ databases">
        <title>Draft genome assemblies for two species of Escallonia (Escalloniales).</title>
        <authorList>
            <person name="Chanderbali A."/>
            <person name="Dervinis C."/>
            <person name="Anghel I."/>
            <person name="Soltis D."/>
            <person name="Soltis P."/>
            <person name="Zapata F."/>
        </authorList>
    </citation>
    <scope>NUCLEOTIDE SEQUENCE</scope>
    <source>
        <strain evidence="2">UCBG64.0493</strain>
        <tissue evidence="2">Leaf</tissue>
    </source>
</reference>
<gene>
    <name evidence="2" type="ORF">RJ639_016992</name>
</gene>
<evidence type="ECO:0000313" key="2">
    <source>
        <dbReference type="EMBL" id="KAK3005231.1"/>
    </source>
</evidence>
<proteinExistence type="predicted"/>
<dbReference type="AlphaFoldDB" id="A0AA88VAQ4"/>
<accession>A0AA88VAQ4</accession>
<dbReference type="PANTHER" id="PTHR34222:SF99">
    <property type="entry name" value="PROTEIN, PUTATIVE-RELATED"/>
    <property type="match status" value="1"/>
</dbReference>
<comment type="caution">
    <text evidence="2">The sequence shown here is derived from an EMBL/GenBank/DDBJ whole genome shotgun (WGS) entry which is preliminary data.</text>
</comment>
<dbReference type="PANTHER" id="PTHR34222">
    <property type="entry name" value="GAG_PRE-INTEGRS DOMAIN-CONTAINING PROTEIN"/>
    <property type="match status" value="1"/>
</dbReference>
<feature type="domain" description="Retrotransposon gag" evidence="1">
    <location>
        <begin position="140"/>
        <end position="223"/>
    </location>
</feature>
<dbReference type="Pfam" id="PF03732">
    <property type="entry name" value="Retrotrans_gag"/>
    <property type="match status" value="1"/>
</dbReference>
<organism evidence="2 3">
    <name type="scientific">Escallonia herrerae</name>
    <dbReference type="NCBI Taxonomy" id="1293975"/>
    <lineage>
        <taxon>Eukaryota</taxon>
        <taxon>Viridiplantae</taxon>
        <taxon>Streptophyta</taxon>
        <taxon>Embryophyta</taxon>
        <taxon>Tracheophyta</taxon>
        <taxon>Spermatophyta</taxon>
        <taxon>Magnoliopsida</taxon>
        <taxon>eudicotyledons</taxon>
        <taxon>Gunneridae</taxon>
        <taxon>Pentapetalae</taxon>
        <taxon>asterids</taxon>
        <taxon>campanulids</taxon>
        <taxon>Escalloniales</taxon>
        <taxon>Escalloniaceae</taxon>
        <taxon>Escallonia</taxon>
    </lineage>
</organism>
<keyword evidence="3" id="KW-1185">Reference proteome</keyword>
<evidence type="ECO:0000259" key="1">
    <source>
        <dbReference type="Pfam" id="PF03732"/>
    </source>
</evidence>
<dbReference type="Proteomes" id="UP001188597">
    <property type="component" value="Unassembled WGS sequence"/>
</dbReference>
<sequence length="255" mass="28691">MARASRIHAATSLTAAADMAILPISVVRSFSSANIRAKTGKAVIERETPINTRNEVPLTPFATVFWRTNDVPIPNANGRLIPANAMPRACFPVRRRDLGSNSRPERNKKNMRPRFARVSNTVTLLGGNMACNILWTTNAHEVWVDLRDRFSQKNAPRIFEIRRAISNNAQNTNSVSQYYTTLKAYRDELSSYRTPPNCTCGAMKTHTELLDSDALMDFLQGLNESYASVRSQILLMDPLPSMAKAYFLILQEERQ</sequence>